<feature type="transmembrane region" description="Helical" evidence="1">
    <location>
        <begin position="56"/>
        <end position="77"/>
    </location>
</feature>
<accession>A0AAE2ZSE4</accession>
<evidence type="ECO:0000313" key="3">
    <source>
        <dbReference type="Proteomes" id="UP001196509"/>
    </source>
</evidence>
<keyword evidence="1" id="KW-1133">Transmembrane helix</keyword>
<dbReference type="AlphaFoldDB" id="A0AAE2ZSE4"/>
<protein>
    <submittedName>
        <fullName evidence="2">Uncharacterized protein</fullName>
    </submittedName>
</protein>
<dbReference type="RefSeq" id="WP_220229244.1">
    <property type="nucleotide sequence ID" value="NZ_JAICBX010000002.1"/>
</dbReference>
<gene>
    <name evidence="2" type="ORF">K1W69_15710</name>
</gene>
<organism evidence="2 3">
    <name type="scientific">Flavimaribacter sediminis</name>
    <dbReference type="NCBI Taxonomy" id="2865987"/>
    <lineage>
        <taxon>Bacteria</taxon>
        <taxon>Pseudomonadati</taxon>
        <taxon>Pseudomonadota</taxon>
        <taxon>Alphaproteobacteria</taxon>
        <taxon>Hyphomicrobiales</taxon>
        <taxon>Rhizobiaceae</taxon>
        <taxon>Flavimaribacter</taxon>
    </lineage>
</organism>
<reference evidence="2" key="1">
    <citation type="submission" date="2021-08" db="EMBL/GenBank/DDBJ databases">
        <title>Hoeflea bacterium WL0058 sp. nov., isolated from the sediment.</title>
        <authorList>
            <person name="Wang L."/>
            <person name="Zhang D."/>
        </authorList>
    </citation>
    <scope>NUCLEOTIDE SEQUENCE</scope>
    <source>
        <strain evidence="2">WL0058</strain>
    </source>
</reference>
<name>A0AAE2ZSE4_9HYPH</name>
<comment type="caution">
    <text evidence="2">The sequence shown here is derived from an EMBL/GenBank/DDBJ whole genome shotgun (WGS) entry which is preliminary data.</text>
</comment>
<feature type="transmembrane region" description="Helical" evidence="1">
    <location>
        <begin position="23"/>
        <end position="40"/>
    </location>
</feature>
<proteinExistence type="predicted"/>
<evidence type="ECO:0000313" key="2">
    <source>
        <dbReference type="EMBL" id="MBW8638642.1"/>
    </source>
</evidence>
<evidence type="ECO:0000256" key="1">
    <source>
        <dbReference type="SAM" id="Phobius"/>
    </source>
</evidence>
<keyword evidence="1" id="KW-0812">Transmembrane</keyword>
<dbReference type="Proteomes" id="UP001196509">
    <property type="component" value="Unassembled WGS sequence"/>
</dbReference>
<dbReference type="EMBL" id="JAICBX010000002">
    <property type="protein sequence ID" value="MBW8638642.1"/>
    <property type="molecule type" value="Genomic_DNA"/>
</dbReference>
<sequence>MLLTAYIGLSIVSFLTGFLEKPWIVVPVLAAIATIPYFFIKPKGKVLISKAQENPLVVWLMVVFSSHCLVLALAYLVGLATG</sequence>
<keyword evidence="3" id="KW-1185">Reference proteome</keyword>
<keyword evidence="1" id="KW-0472">Membrane</keyword>